<accession>A0A9P9E1N4</accession>
<evidence type="ECO:0008006" key="13">
    <source>
        <dbReference type="Google" id="ProtNLM"/>
    </source>
</evidence>
<dbReference type="InterPro" id="IPR036640">
    <property type="entry name" value="ABC1_TM_sf"/>
</dbReference>
<evidence type="ECO:0000256" key="1">
    <source>
        <dbReference type="ARBA" id="ARBA00022448"/>
    </source>
</evidence>
<dbReference type="InterPro" id="IPR003439">
    <property type="entry name" value="ABC_transporter-like_ATP-bd"/>
</dbReference>
<dbReference type="OrthoDB" id="6500128at2759"/>
<evidence type="ECO:0000256" key="7">
    <source>
        <dbReference type="SAM" id="MobiDB-lite"/>
    </source>
</evidence>
<dbReference type="PROSITE" id="PS50893">
    <property type="entry name" value="ABC_TRANSPORTER_2"/>
    <property type="match status" value="1"/>
</dbReference>
<feature type="transmembrane region" description="Helical" evidence="8">
    <location>
        <begin position="622"/>
        <end position="641"/>
    </location>
</feature>
<evidence type="ECO:0000256" key="3">
    <source>
        <dbReference type="ARBA" id="ARBA00022741"/>
    </source>
</evidence>
<reference evidence="11" key="1">
    <citation type="journal article" date="2021" name="Nat. Commun.">
        <title>Genetic determinants of endophytism in the Arabidopsis root mycobiome.</title>
        <authorList>
            <person name="Mesny F."/>
            <person name="Miyauchi S."/>
            <person name="Thiergart T."/>
            <person name="Pickel B."/>
            <person name="Atanasova L."/>
            <person name="Karlsson M."/>
            <person name="Huettel B."/>
            <person name="Barry K.W."/>
            <person name="Haridas S."/>
            <person name="Chen C."/>
            <person name="Bauer D."/>
            <person name="Andreopoulos W."/>
            <person name="Pangilinan J."/>
            <person name="LaButti K."/>
            <person name="Riley R."/>
            <person name="Lipzen A."/>
            <person name="Clum A."/>
            <person name="Drula E."/>
            <person name="Henrissat B."/>
            <person name="Kohler A."/>
            <person name="Grigoriev I.V."/>
            <person name="Martin F.M."/>
            <person name="Hacquard S."/>
        </authorList>
    </citation>
    <scope>NUCLEOTIDE SEQUENCE</scope>
    <source>
        <strain evidence="11">MPI-CAGE-AT-0021</strain>
    </source>
</reference>
<feature type="transmembrane region" description="Helical" evidence="8">
    <location>
        <begin position="747"/>
        <end position="765"/>
    </location>
</feature>
<evidence type="ECO:0000259" key="9">
    <source>
        <dbReference type="PROSITE" id="PS50893"/>
    </source>
</evidence>
<keyword evidence="5 8" id="KW-1133">Transmembrane helix</keyword>
<dbReference type="SUPFAM" id="SSF52540">
    <property type="entry name" value="P-loop containing nucleoside triphosphate hydrolases"/>
    <property type="match status" value="2"/>
</dbReference>
<feature type="transmembrane region" description="Helical" evidence="8">
    <location>
        <begin position="823"/>
        <end position="844"/>
    </location>
</feature>
<keyword evidence="12" id="KW-1185">Reference proteome</keyword>
<evidence type="ECO:0000259" key="10">
    <source>
        <dbReference type="PROSITE" id="PS50929"/>
    </source>
</evidence>
<dbReference type="PANTHER" id="PTHR24223">
    <property type="entry name" value="ATP-BINDING CASSETTE SUB-FAMILY C"/>
    <property type="match status" value="1"/>
</dbReference>
<feature type="transmembrane region" description="Helical" evidence="8">
    <location>
        <begin position="661"/>
        <end position="683"/>
    </location>
</feature>
<dbReference type="InterPro" id="IPR011527">
    <property type="entry name" value="ABC1_TM_dom"/>
</dbReference>
<dbReference type="Pfam" id="PF00005">
    <property type="entry name" value="ABC_tran"/>
    <property type="match status" value="1"/>
</dbReference>
<sequence>MSASQPCLMSPFFGFWGPSVSAALMTGSWLIWIYYYISPLPILPLPLVPLSSTAAHRPVAETDLLSRVTLTWLSPLLDRAASGAVKAEDLWPVDQPVSVRLVTATEWDPSVRGLSSGIIDFIARRHKRGSIFGAVLGFIESTVTMIQPFLLQKLPVRRDALAVSAMLVASIILAVSGTHAIDYMKVVALGVKAQLTAEVGVKSLHLAPRTSSWGAVPSVLIESDINNVAVSICAPVYILGWQSVLAGSIPAARTKHQHMIRIMGRRMLDIMQAKDSRVACVTETLARIKPLKLYGWQSYFIAKINQLRVAELTMVARVAWHSDGHLESQVVFSCIAFLTIISRTMLVAPGLMILYYGATTSYDRVLGFLQLPQREGSGRNQLETGLSESSIHAHEASVGTPVLETDTSDNLLLTQCNPEAQPKALVVITGPVGEIPPCNGQVRVQGTIAFAPQQPFLIAATARESILFGQVLDKAWYREVVDAYQLRGDFARLPDGDATVLGGSRVTLSGGQGSRVTLAGFVYSRRSIVVLDDPLAVVDTKVARKLTTNVPGPEGPLKHKLCVVATSPSALIEPSSALDVGQTENERTPLLRKNKSSPIQLIDGDIVTIESVMRVVRSTKPYGWIIVVILSVATKVLDVLSVNFLRLGTEASTMSGLSVNLLYFGRMSLLSACAMFFLVMAAYHRCQLPPSRDIYNRLTGAVMKSKMSFFDREPMGELLNRFTNYINKIGTLVSGGTIKLASGGASLAMALIILVAMLPLSAAYLEPLVDGCRQLRKLENDARGLILDATNEIQVHAFQNCILTIVNAHVRVWAPWKCLDCWLLLRLSLLSLSAISLVAFEASLGTTGLVMNYMLQITTLLTFFAQTAATLEADMGSIQRIERYVSNAVEDTLSSVSDRQPIVPPPSWPLSPRIRFHHFSASYASGMTLCLRDLNFTINPGERVAVVERTGAGKSSLVLALMRALDCVHASGDGWTEIDGLDISRVRLSDLRASLAVVPQEAVTFSGSLRDNLHPYSQSSDDDRLHDLSTENDSNDWPFG</sequence>
<organism evidence="11 12">
    <name type="scientific">Dactylonectria estremocensis</name>
    <dbReference type="NCBI Taxonomy" id="1079267"/>
    <lineage>
        <taxon>Eukaryota</taxon>
        <taxon>Fungi</taxon>
        <taxon>Dikarya</taxon>
        <taxon>Ascomycota</taxon>
        <taxon>Pezizomycotina</taxon>
        <taxon>Sordariomycetes</taxon>
        <taxon>Hypocreomycetidae</taxon>
        <taxon>Hypocreales</taxon>
        <taxon>Nectriaceae</taxon>
        <taxon>Dactylonectria</taxon>
    </lineage>
</organism>
<evidence type="ECO:0000313" key="11">
    <source>
        <dbReference type="EMBL" id="KAH7129790.1"/>
    </source>
</evidence>
<dbReference type="PANTHER" id="PTHR24223:SF415">
    <property type="entry name" value="FI20190P1"/>
    <property type="match status" value="1"/>
</dbReference>
<dbReference type="InterPro" id="IPR027417">
    <property type="entry name" value="P-loop_NTPase"/>
</dbReference>
<feature type="domain" description="ABC transporter" evidence="9">
    <location>
        <begin position="381"/>
        <end position="629"/>
    </location>
</feature>
<comment type="caution">
    <text evidence="11">The sequence shown here is derived from an EMBL/GenBank/DDBJ whole genome shotgun (WGS) entry which is preliminary data.</text>
</comment>
<evidence type="ECO:0000256" key="5">
    <source>
        <dbReference type="ARBA" id="ARBA00022989"/>
    </source>
</evidence>
<keyword evidence="6 8" id="KW-0472">Membrane</keyword>
<evidence type="ECO:0000256" key="2">
    <source>
        <dbReference type="ARBA" id="ARBA00022692"/>
    </source>
</evidence>
<dbReference type="SUPFAM" id="SSF90123">
    <property type="entry name" value="ABC transporter transmembrane region"/>
    <property type="match status" value="2"/>
</dbReference>
<dbReference type="InterPro" id="IPR050173">
    <property type="entry name" value="ABC_transporter_C-like"/>
</dbReference>
<dbReference type="Pfam" id="PF00664">
    <property type="entry name" value="ABC_membrane"/>
    <property type="match status" value="1"/>
</dbReference>
<evidence type="ECO:0000256" key="6">
    <source>
        <dbReference type="ARBA" id="ARBA00023136"/>
    </source>
</evidence>
<dbReference type="Proteomes" id="UP000717696">
    <property type="component" value="Unassembled WGS sequence"/>
</dbReference>
<feature type="transmembrane region" description="Helical" evidence="8">
    <location>
        <begin position="12"/>
        <end position="37"/>
    </location>
</feature>
<dbReference type="Gene3D" id="1.20.1560.10">
    <property type="entry name" value="ABC transporter type 1, transmembrane domain"/>
    <property type="match status" value="2"/>
</dbReference>
<dbReference type="GO" id="GO:0140359">
    <property type="term" value="F:ABC-type transporter activity"/>
    <property type="evidence" value="ECO:0007669"/>
    <property type="project" value="InterPro"/>
</dbReference>
<keyword evidence="3" id="KW-0547">Nucleotide-binding</keyword>
<keyword evidence="1" id="KW-0813">Transport</keyword>
<name>A0A9P9E1N4_9HYPO</name>
<feature type="transmembrane region" description="Helical" evidence="8">
    <location>
        <begin position="160"/>
        <end position="181"/>
    </location>
</feature>
<dbReference type="GO" id="GO:0016887">
    <property type="term" value="F:ATP hydrolysis activity"/>
    <property type="evidence" value="ECO:0007669"/>
    <property type="project" value="InterPro"/>
</dbReference>
<feature type="transmembrane region" description="Helical" evidence="8">
    <location>
        <begin position="131"/>
        <end position="151"/>
    </location>
</feature>
<dbReference type="PROSITE" id="PS50929">
    <property type="entry name" value="ABC_TM1F"/>
    <property type="match status" value="1"/>
</dbReference>
<gene>
    <name evidence="11" type="ORF">B0J13DRAFT_644741</name>
</gene>
<keyword evidence="2 8" id="KW-0812">Transmembrane</keyword>
<dbReference type="GO" id="GO:0016020">
    <property type="term" value="C:membrane"/>
    <property type="evidence" value="ECO:0007669"/>
    <property type="project" value="InterPro"/>
</dbReference>
<feature type="domain" description="ABC transmembrane type-1" evidence="10">
    <location>
        <begin position="691"/>
        <end position="762"/>
    </location>
</feature>
<keyword evidence="4" id="KW-0067">ATP-binding</keyword>
<feature type="region of interest" description="Disordered" evidence="7">
    <location>
        <begin position="1016"/>
        <end position="1040"/>
    </location>
</feature>
<dbReference type="GO" id="GO:0005524">
    <property type="term" value="F:ATP binding"/>
    <property type="evidence" value="ECO:0007669"/>
    <property type="project" value="UniProtKB-KW"/>
</dbReference>
<dbReference type="EMBL" id="JAGMUU010000020">
    <property type="protein sequence ID" value="KAH7129790.1"/>
    <property type="molecule type" value="Genomic_DNA"/>
</dbReference>
<dbReference type="AlphaFoldDB" id="A0A9P9E1N4"/>
<evidence type="ECO:0000313" key="12">
    <source>
        <dbReference type="Proteomes" id="UP000717696"/>
    </source>
</evidence>
<dbReference type="Gene3D" id="3.40.50.300">
    <property type="entry name" value="P-loop containing nucleotide triphosphate hydrolases"/>
    <property type="match status" value="2"/>
</dbReference>
<proteinExistence type="predicted"/>
<evidence type="ECO:0000256" key="8">
    <source>
        <dbReference type="SAM" id="Phobius"/>
    </source>
</evidence>
<protein>
    <recommendedName>
        <fullName evidence="13">ABC transmembrane type-1 domain-containing protein</fullName>
    </recommendedName>
</protein>
<evidence type="ECO:0000256" key="4">
    <source>
        <dbReference type="ARBA" id="ARBA00022840"/>
    </source>
</evidence>